<dbReference type="AlphaFoldDB" id="A0A128EBW6"/>
<feature type="domain" description="FecR protein" evidence="2">
    <location>
        <begin position="53"/>
        <end position="139"/>
    </location>
</feature>
<dbReference type="PANTHER" id="PTHR38731">
    <property type="entry name" value="LIPL45-RELATED LIPOPROTEIN-RELATED"/>
    <property type="match status" value="1"/>
</dbReference>
<evidence type="ECO:0000313" key="4">
    <source>
        <dbReference type="Proteomes" id="UP000069632"/>
    </source>
</evidence>
<feature type="chain" id="PRO_5007281450" evidence="1">
    <location>
        <begin position="18"/>
        <end position="141"/>
    </location>
</feature>
<accession>A0A128EBW6</accession>
<sequence>MKKIFSILLLMATFAFSADDIAIIKMIEGSPQAKRGEKVISLNIGDKLKNNDIIITNSSSKIGVIFNDGSSLTIGESSFLNIEKFEFKPIEDIYKFSLKLDKGKALFQSGKIGELSPDNFSLKVPDGIIGIRGTKFLVKLN</sequence>
<gene>
    <name evidence="3" type="ORF">ERS672216_00232</name>
</gene>
<dbReference type="PANTHER" id="PTHR38731:SF1">
    <property type="entry name" value="FECR PROTEIN DOMAIN-CONTAINING PROTEIN"/>
    <property type="match status" value="1"/>
</dbReference>
<reference evidence="3 4" key="1">
    <citation type="submission" date="2016-02" db="EMBL/GenBank/DDBJ databases">
        <authorList>
            <consortium name="Pathogen Informatics"/>
        </authorList>
    </citation>
    <scope>NUCLEOTIDE SEQUENCE [LARGE SCALE GENOMIC DNA]</scope>
    <source>
        <strain evidence="3 4">RC20</strain>
    </source>
</reference>
<dbReference type="Pfam" id="PF04773">
    <property type="entry name" value="FecR"/>
    <property type="match status" value="1"/>
</dbReference>
<evidence type="ECO:0000259" key="2">
    <source>
        <dbReference type="Pfam" id="PF04773"/>
    </source>
</evidence>
<name>A0A128EBW6_9BACT</name>
<feature type="signal peptide" evidence="1">
    <location>
        <begin position="1"/>
        <end position="17"/>
    </location>
</feature>
<proteinExistence type="predicted"/>
<dbReference type="EMBL" id="FIZP01000001">
    <property type="protein sequence ID" value="CZE46172.1"/>
    <property type="molecule type" value="Genomic_DNA"/>
</dbReference>
<evidence type="ECO:0000256" key="1">
    <source>
        <dbReference type="SAM" id="SignalP"/>
    </source>
</evidence>
<dbReference type="OrthoDB" id="5335024at2"/>
<protein>
    <submittedName>
        <fullName evidence="3">FecR protein</fullName>
    </submittedName>
</protein>
<organism evidence="3 4">
    <name type="scientific">Campylobacter geochelonis</name>
    <dbReference type="NCBI Taxonomy" id="1780362"/>
    <lineage>
        <taxon>Bacteria</taxon>
        <taxon>Pseudomonadati</taxon>
        <taxon>Campylobacterota</taxon>
        <taxon>Epsilonproteobacteria</taxon>
        <taxon>Campylobacterales</taxon>
        <taxon>Campylobacteraceae</taxon>
        <taxon>Campylobacter</taxon>
    </lineage>
</organism>
<keyword evidence="4" id="KW-1185">Reference proteome</keyword>
<keyword evidence="1" id="KW-0732">Signal</keyword>
<evidence type="ECO:0000313" key="3">
    <source>
        <dbReference type="EMBL" id="CZE46172.1"/>
    </source>
</evidence>
<dbReference type="RefSeq" id="WP_075493942.1">
    <property type="nucleotide sequence ID" value="NZ_CP053844.1"/>
</dbReference>
<dbReference type="Proteomes" id="UP000069632">
    <property type="component" value="Unassembled WGS sequence"/>
</dbReference>
<dbReference type="InterPro" id="IPR006860">
    <property type="entry name" value="FecR"/>
</dbReference>